<dbReference type="GO" id="GO:0004813">
    <property type="term" value="F:alanine-tRNA ligase activity"/>
    <property type="evidence" value="ECO:0007669"/>
    <property type="project" value="UniProtKB-UniRule"/>
</dbReference>
<name>A0A146G5U9_TERSA</name>
<dbReference type="Gene3D" id="3.30.980.10">
    <property type="entry name" value="Threonyl-trna Synthetase, Chain A, domain 2"/>
    <property type="match status" value="1"/>
</dbReference>
<dbReference type="InterPro" id="IPR003156">
    <property type="entry name" value="DHHA1_dom"/>
</dbReference>
<dbReference type="STRING" id="690879.TSACC_21164"/>
<organism evidence="14 15">
    <name type="scientific">Terrimicrobium sacchariphilum</name>
    <dbReference type="NCBI Taxonomy" id="690879"/>
    <lineage>
        <taxon>Bacteria</taxon>
        <taxon>Pseudomonadati</taxon>
        <taxon>Verrucomicrobiota</taxon>
        <taxon>Terrimicrobiia</taxon>
        <taxon>Terrimicrobiales</taxon>
        <taxon>Terrimicrobiaceae</taxon>
        <taxon>Terrimicrobium</taxon>
    </lineage>
</organism>
<dbReference type="InterPro" id="IPR018162">
    <property type="entry name" value="Ala-tRNA-ligase_IIc_anticod-bd"/>
</dbReference>
<dbReference type="PROSITE" id="PS50860">
    <property type="entry name" value="AA_TRNA_LIGASE_II_ALA"/>
    <property type="match status" value="1"/>
</dbReference>
<keyword evidence="4 11" id="KW-0479">Metal-binding</keyword>
<dbReference type="InterPro" id="IPR018165">
    <property type="entry name" value="Ala-tRNA-synth_IIc_core"/>
</dbReference>
<evidence type="ECO:0000256" key="3">
    <source>
        <dbReference type="ARBA" id="ARBA00022598"/>
    </source>
</evidence>
<keyword evidence="3 11" id="KW-0436">Ligase</keyword>
<dbReference type="FunFam" id="3.30.980.10:FF:000004">
    <property type="entry name" value="Alanine--tRNA ligase, cytoplasmic"/>
    <property type="match status" value="1"/>
</dbReference>
<evidence type="ECO:0000313" key="15">
    <source>
        <dbReference type="Proteomes" id="UP000076023"/>
    </source>
</evidence>
<feature type="binding site" evidence="11">
    <location>
        <position position="741"/>
    </location>
    <ligand>
        <name>Zn(2+)</name>
        <dbReference type="ChEBI" id="CHEBI:29105"/>
    </ligand>
</feature>
<evidence type="ECO:0000256" key="6">
    <source>
        <dbReference type="ARBA" id="ARBA00022833"/>
    </source>
</evidence>
<dbReference type="RefSeq" id="WP_202815913.1">
    <property type="nucleotide sequence ID" value="NZ_BDCO01000002.1"/>
</dbReference>
<keyword evidence="7 11" id="KW-0067">ATP-binding</keyword>
<dbReference type="InterPro" id="IPR012947">
    <property type="entry name" value="tRNA_SAD"/>
</dbReference>
<dbReference type="FunCoup" id="A0A146G5U9">
    <property type="interactions" value="580"/>
</dbReference>
<dbReference type="InterPro" id="IPR023033">
    <property type="entry name" value="Ala_tRNA_ligase_euk/bac"/>
</dbReference>
<dbReference type="InterPro" id="IPR018164">
    <property type="entry name" value="Ala-tRNA-synth_IIc_N"/>
</dbReference>
<dbReference type="Gene3D" id="3.30.930.10">
    <property type="entry name" value="Bira Bifunctional Protein, Domain 2"/>
    <property type="match status" value="1"/>
</dbReference>
<comment type="cofactor">
    <cofactor evidence="11">
        <name>Zn(2+)</name>
        <dbReference type="ChEBI" id="CHEBI:29105"/>
    </cofactor>
    <text evidence="11">Binds 1 zinc ion per subunit.</text>
</comment>
<dbReference type="Pfam" id="PF01411">
    <property type="entry name" value="tRNA-synt_2c"/>
    <property type="match status" value="2"/>
</dbReference>
<dbReference type="GO" id="GO:0008270">
    <property type="term" value="F:zinc ion binding"/>
    <property type="evidence" value="ECO:0007669"/>
    <property type="project" value="UniProtKB-UniRule"/>
</dbReference>
<dbReference type="SUPFAM" id="SSF55186">
    <property type="entry name" value="ThrRS/AlaRS common domain"/>
    <property type="match status" value="1"/>
</dbReference>
<dbReference type="Gene3D" id="2.40.30.130">
    <property type="match status" value="1"/>
</dbReference>
<dbReference type="PANTHER" id="PTHR11777:SF9">
    <property type="entry name" value="ALANINE--TRNA LIGASE, CYTOPLASMIC"/>
    <property type="match status" value="1"/>
</dbReference>
<gene>
    <name evidence="11" type="primary">alaS</name>
    <name evidence="14" type="ORF">TSACC_21164</name>
</gene>
<dbReference type="Gene3D" id="3.10.310.40">
    <property type="match status" value="1"/>
</dbReference>
<proteinExistence type="inferred from homology"/>
<dbReference type="CDD" id="cd00673">
    <property type="entry name" value="AlaRS_core"/>
    <property type="match status" value="1"/>
</dbReference>
<dbReference type="SUPFAM" id="SSF101353">
    <property type="entry name" value="Putative anticodon-binding domain of alanyl-tRNA synthetase (AlaRS)"/>
    <property type="match status" value="1"/>
</dbReference>
<reference evidence="15" key="1">
    <citation type="journal article" date="2017" name="Genome Announc.">
        <title>Draft Genome Sequence of Terrimicrobium sacchariphilum NM-5T, a Facultative Anaerobic Soil Bacterium of the Class Spartobacteria.</title>
        <authorList>
            <person name="Qiu Y.L."/>
            <person name="Tourlousse D.M."/>
            <person name="Matsuura N."/>
            <person name="Ohashi A."/>
            <person name="Sekiguchi Y."/>
        </authorList>
    </citation>
    <scope>NUCLEOTIDE SEQUENCE [LARGE SCALE GENOMIC DNA]</scope>
    <source>
        <strain evidence="15">NM-5</strain>
    </source>
</reference>
<evidence type="ECO:0000256" key="12">
    <source>
        <dbReference type="SAM" id="Coils"/>
    </source>
</evidence>
<dbReference type="FunFam" id="3.30.930.10:FF:000011">
    <property type="entry name" value="Alanine--tRNA ligase, cytoplasmic"/>
    <property type="match status" value="1"/>
</dbReference>
<comment type="caution">
    <text evidence="14">The sequence shown here is derived from an EMBL/GenBank/DDBJ whole genome shotgun (WGS) entry which is preliminary data.</text>
</comment>
<evidence type="ECO:0000256" key="11">
    <source>
        <dbReference type="HAMAP-Rule" id="MF_00036"/>
    </source>
</evidence>
<dbReference type="EMBL" id="BDCO01000002">
    <property type="protein sequence ID" value="GAT32763.1"/>
    <property type="molecule type" value="Genomic_DNA"/>
</dbReference>
<comment type="function">
    <text evidence="11">Catalyzes the attachment of alanine to tRNA(Ala) in a two-step reaction: alanine is first activated by ATP to form Ala-AMP and then transferred to the acceptor end of tRNA(Ala). Also edits incorrectly charged Ser-tRNA(Ala) and Gly-tRNA(Ala) via its editing domain.</text>
</comment>
<keyword evidence="8 11" id="KW-0694">RNA-binding</keyword>
<keyword evidence="9 11" id="KW-0648">Protein biosynthesis</keyword>
<evidence type="ECO:0000256" key="9">
    <source>
        <dbReference type="ARBA" id="ARBA00022917"/>
    </source>
</evidence>
<evidence type="ECO:0000256" key="5">
    <source>
        <dbReference type="ARBA" id="ARBA00022741"/>
    </source>
</evidence>
<dbReference type="HAMAP" id="MF_00036_B">
    <property type="entry name" value="Ala_tRNA_synth_B"/>
    <property type="match status" value="1"/>
</dbReference>
<keyword evidence="2 11" id="KW-0820">tRNA-binding</keyword>
<feature type="domain" description="Alanyl-transfer RNA synthetases family profile" evidence="13">
    <location>
        <begin position="1"/>
        <end position="780"/>
    </location>
</feature>
<dbReference type="SUPFAM" id="SSF50447">
    <property type="entry name" value="Translation proteins"/>
    <property type="match status" value="1"/>
</dbReference>
<feature type="coiled-coil region" evidence="12">
    <location>
        <begin position="796"/>
        <end position="830"/>
    </location>
</feature>
<evidence type="ECO:0000256" key="4">
    <source>
        <dbReference type="ARBA" id="ARBA00022723"/>
    </source>
</evidence>
<sequence length="942" mass="103117">MTSAEIRQSFLDFFHEKKHTIVPSSSLMPDSPNLLFTNAGMNQFVPIFLGDAKCPYTPGRAADTQKCIRAGGKHNDLDDVGLDTYHHTFFEMLGNWSFGDYFKKEAIRWAWELVIGRWKFPANRVYATVYAPSAGDPSEFDQEAYDIWAELFTAAGLDPKVHIVNGNKKDNFWMMGDTGPCGPCSELHVDLTPEGDTKGSLVNMGDARCIEIWNLVFIQFNANPDGTFTPLPAQHVDTGMGFERVTSIIQGTKGFTDFVHAKISNYETDIFRPIFDEIEVLSGKKYGSTLPPADLSAITEQESTDIAFRVIADHIRTLSFAIADGILPGNTDRNYVLRRILRRAVRYGRTLGFHEPFFFKLVDVLTRTMGDVFPELRKKHAHVREVLHMEEEAFNRTLDTGIKKFAGFASASMAAAIEFPDVDATEAAYRRTELQKEFGELSVPEFLRKSLEKFPGSVQKGQPVLFGQWAFELYDTYGFPIDLTELIARERGLGVDRDGFEKLMDRQRERARQAQKKEVISVSSIEAPATKFFGYDSEEIETRVIDVVGIKDKTAVILESSVCYAEMGGQVGDTGLLTHGGESWTISDTRKAGDTWLHFISGPEIPEPGQDVSLVVDCERRSAIERHHTVTHLLHWALHEVVSREATQKGSYVGPEKLTFDFNSAALTPSQVRDIERLVNERILENAVVSWSDVAYGDVKNRADVMQIFGDKYGDRVRVVQIGGAAQRLDGYSMELCGGTHTRATGEIGLFRILGEAAIAAGVRRIEAIAGLEAFDHAVGDAQRIVALAEKLNSPIGELEKKLDAMLAHQKELEKALKAASQREAAAKAKDLLASSTAIGSTPAIIADLGAVDGDTLQAAADALKGQYSGVVVLGGSGNGAVSLVATVSPEFTAKFAAGKIIQAIAPIVGGKGGGRPDQARGGGKDAAKLADALAHARTLLS</sequence>
<dbReference type="GO" id="GO:0000049">
    <property type="term" value="F:tRNA binding"/>
    <property type="evidence" value="ECO:0007669"/>
    <property type="project" value="UniProtKB-KW"/>
</dbReference>
<keyword evidence="10 11" id="KW-0030">Aminoacyl-tRNA synthetase</keyword>
<accession>A0A146G5U9</accession>
<dbReference type="EC" id="6.1.1.7" evidence="11"/>
<dbReference type="AlphaFoldDB" id="A0A146G5U9"/>
<dbReference type="Pfam" id="PF02272">
    <property type="entry name" value="DHHA1"/>
    <property type="match status" value="1"/>
</dbReference>
<dbReference type="SMART" id="SM00863">
    <property type="entry name" value="tRNA_SAD"/>
    <property type="match status" value="1"/>
</dbReference>
<evidence type="ECO:0000259" key="13">
    <source>
        <dbReference type="PROSITE" id="PS50860"/>
    </source>
</evidence>
<keyword evidence="12" id="KW-0175">Coiled coil</keyword>
<dbReference type="Gene3D" id="3.30.54.20">
    <property type="match status" value="1"/>
</dbReference>
<dbReference type="FunFam" id="3.10.310.40:FF:000001">
    <property type="entry name" value="Alanine--tRNA ligase"/>
    <property type="match status" value="1"/>
</dbReference>
<keyword evidence="11" id="KW-0963">Cytoplasm</keyword>
<dbReference type="InterPro" id="IPR002318">
    <property type="entry name" value="Ala-tRNA-lgiase_IIc"/>
</dbReference>
<dbReference type="GO" id="GO:0005737">
    <property type="term" value="C:cytoplasm"/>
    <property type="evidence" value="ECO:0007669"/>
    <property type="project" value="UniProtKB-SubCell"/>
</dbReference>
<evidence type="ECO:0000256" key="7">
    <source>
        <dbReference type="ARBA" id="ARBA00022840"/>
    </source>
</evidence>
<dbReference type="SUPFAM" id="SSF55681">
    <property type="entry name" value="Class II aaRS and biotin synthetases"/>
    <property type="match status" value="1"/>
</dbReference>
<dbReference type="InParanoid" id="A0A146G5U9"/>
<evidence type="ECO:0000256" key="10">
    <source>
        <dbReference type="ARBA" id="ARBA00023146"/>
    </source>
</evidence>
<dbReference type="InterPro" id="IPR018163">
    <property type="entry name" value="Thr/Ala-tRNA-synth_IIc_edit"/>
</dbReference>
<dbReference type="InterPro" id="IPR045864">
    <property type="entry name" value="aa-tRNA-synth_II/BPL/LPL"/>
</dbReference>
<evidence type="ECO:0000256" key="2">
    <source>
        <dbReference type="ARBA" id="ARBA00022555"/>
    </source>
</evidence>
<dbReference type="PANTHER" id="PTHR11777">
    <property type="entry name" value="ALANYL-TRNA SYNTHETASE"/>
    <property type="match status" value="1"/>
</dbReference>
<keyword evidence="6 11" id="KW-0862">Zinc</keyword>
<dbReference type="Proteomes" id="UP000076023">
    <property type="component" value="Unassembled WGS sequence"/>
</dbReference>
<dbReference type="InterPro" id="IPR050058">
    <property type="entry name" value="Ala-tRNA_ligase"/>
</dbReference>
<protein>
    <recommendedName>
        <fullName evidence="11">Alanine--tRNA ligase</fullName>
        <ecNumber evidence="11">6.1.1.7</ecNumber>
    </recommendedName>
    <alternativeName>
        <fullName evidence="11">Alanyl-tRNA synthetase</fullName>
        <shortName evidence="11">AlaRS</shortName>
    </alternativeName>
</protein>
<dbReference type="GO" id="GO:0006419">
    <property type="term" value="P:alanyl-tRNA aminoacylation"/>
    <property type="evidence" value="ECO:0007669"/>
    <property type="project" value="UniProtKB-UniRule"/>
</dbReference>
<comment type="similarity">
    <text evidence="1 11">Belongs to the class-II aminoacyl-tRNA synthetase family.</text>
</comment>
<comment type="domain">
    <text evidence="11">Consists of three domains; the N-terminal catalytic domain, the editing domain and the C-terminal C-Ala domain. The editing domain removes incorrectly charged amino acids, while the C-Ala domain, along with tRNA(Ala), serves as a bridge to cooperatively bring together the editing and aminoacylation centers thus stimulating deacylation of misacylated tRNAs.</text>
</comment>
<evidence type="ECO:0000313" key="14">
    <source>
        <dbReference type="EMBL" id="GAT32763.1"/>
    </source>
</evidence>
<feature type="binding site" evidence="11">
    <location>
        <position position="628"/>
    </location>
    <ligand>
        <name>Zn(2+)</name>
        <dbReference type="ChEBI" id="CHEBI:29105"/>
    </ligand>
</feature>
<feature type="binding site" evidence="11">
    <location>
        <position position="737"/>
    </location>
    <ligand>
        <name>Zn(2+)</name>
        <dbReference type="ChEBI" id="CHEBI:29105"/>
    </ligand>
</feature>
<comment type="subcellular location">
    <subcellularLocation>
        <location evidence="11">Cytoplasm</location>
    </subcellularLocation>
</comment>
<dbReference type="GO" id="GO:0005524">
    <property type="term" value="F:ATP binding"/>
    <property type="evidence" value="ECO:0007669"/>
    <property type="project" value="UniProtKB-UniRule"/>
</dbReference>
<feature type="binding site" evidence="11">
    <location>
        <position position="632"/>
    </location>
    <ligand>
        <name>Zn(2+)</name>
        <dbReference type="ChEBI" id="CHEBI:29105"/>
    </ligand>
</feature>
<dbReference type="Pfam" id="PF07973">
    <property type="entry name" value="tRNA_SAD"/>
    <property type="match status" value="1"/>
</dbReference>
<dbReference type="InterPro" id="IPR009000">
    <property type="entry name" value="Transl_B-barrel_sf"/>
</dbReference>
<evidence type="ECO:0000256" key="8">
    <source>
        <dbReference type="ARBA" id="ARBA00022884"/>
    </source>
</evidence>
<keyword evidence="15" id="KW-1185">Reference proteome</keyword>
<dbReference type="PRINTS" id="PR00980">
    <property type="entry name" value="TRNASYNTHALA"/>
</dbReference>
<comment type="catalytic activity">
    <reaction evidence="11">
        <text>tRNA(Ala) + L-alanine + ATP = L-alanyl-tRNA(Ala) + AMP + diphosphate</text>
        <dbReference type="Rhea" id="RHEA:12540"/>
        <dbReference type="Rhea" id="RHEA-COMP:9657"/>
        <dbReference type="Rhea" id="RHEA-COMP:9923"/>
        <dbReference type="ChEBI" id="CHEBI:30616"/>
        <dbReference type="ChEBI" id="CHEBI:33019"/>
        <dbReference type="ChEBI" id="CHEBI:57972"/>
        <dbReference type="ChEBI" id="CHEBI:78442"/>
        <dbReference type="ChEBI" id="CHEBI:78497"/>
        <dbReference type="ChEBI" id="CHEBI:456215"/>
        <dbReference type="EC" id="6.1.1.7"/>
    </reaction>
</comment>
<dbReference type="GO" id="GO:0002161">
    <property type="term" value="F:aminoacyl-tRNA deacylase activity"/>
    <property type="evidence" value="ECO:0007669"/>
    <property type="project" value="TreeGrafter"/>
</dbReference>
<evidence type="ECO:0000256" key="1">
    <source>
        <dbReference type="ARBA" id="ARBA00008226"/>
    </source>
</evidence>
<keyword evidence="5 11" id="KW-0547">Nucleotide-binding</keyword>